<keyword evidence="4" id="KW-0812">Transmembrane</keyword>
<evidence type="ECO:0000256" key="1">
    <source>
        <dbReference type="ARBA" id="ARBA00009820"/>
    </source>
</evidence>
<evidence type="ECO:0000256" key="2">
    <source>
        <dbReference type="ARBA" id="ARBA00023125"/>
    </source>
</evidence>
<dbReference type="AlphaFoldDB" id="A0A545U8M4"/>
<accession>A0A545U8M4</accession>
<evidence type="ECO:0000313" key="7">
    <source>
        <dbReference type="Proteomes" id="UP000315439"/>
    </source>
</evidence>
<keyword evidence="4" id="KW-1133">Transmembrane helix</keyword>
<dbReference type="PROSITE" id="PS51755">
    <property type="entry name" value="OMPR_PHOB"/>
    <property type="match status" value="1"/>
</dbReference>
<feature type="transmembrane region" description="Helical" evidence="4">
    <location>
        <begin position="122"/>
        <end position="143"/>
    </location>
</feature>
<dbReference type="InterPro" id="IPR016032">
    <property type="entry name" value="Sig_transdc_resp-reg_C-effctor"/>
</dbReference>
<keyword evidence="4" id="KW-0472">Membrane</keyword>
<dbReference type="Gene3D" id="2.120.10.30">
    <property type="entry name" value="TolB, C-terminal domain"/>
    <property type="match status" value="2"/>
</dbReference>
<proteinExistence type="inferred from homology"/>
<dbReference type="RefSeq" id="WP_142932735.1">
    <property type="nucleotide sequence ID" value="NZ_ML660167.1"/>
</dbReference>
<dbReference type="Pfam" id="PF07676">
    <property type="entry name" value="PD40"/>
    <property type="match status" value="2"/>
</dbReference>
<comment type="similarity">
    <text evidence="1">Belongs to the TolB family.</text>
</comment>
<dbReference type="InterPro" id="IPR011042">
    <property type="entry name" value="6-blade_b-propeller_TolB-like"/>
</dbReference>
<evidence type="ECO:0000256" key="3">
    <source>
        <dbReference type="PROSITE-ProRule" id="PRU01091"/>
    </source>
</evidence>
<evidence type="ECO:0000259" key="5">
    <source>
        <dbReference type="PROSITE" id="PS51755"/>
    </source>
</evidence>
<dbReference type="GO" id="GO:0000160">
    <property type="term" value="P:phosphorelay signal transduction system"/>
    <property type="evidence" value="ECO:0007669"/>
    <property type="project" value="InterPro"/>
</dbReference>
<evidence type="ECO:0000313" key="6">
    <source>
        <dbReference type="EMBL" id="TQV85816.1"/>
    </source>
</evidence>
<dbReference type="GO" id="GO:0006355">
    <property type="term" value="P:regulation of DNA-templated transcription"/>
    <property type="evidence" value="ECO:0007669"/>
    <property type="project" value="InterPro"/>
</dbReference>
<dbReference type="InterPro" id="IPR001867">
    <property type="entry name" value="OmpR/PhoB-type_DNA-bd"/>
</dbReference>
<sequence>MIHIYFADKQLDTEKGILYDLSENSETKLPRKTTLVLCHLLQNSGKTIPKKELIDTVWNGNEYVGDQGVSNALWRIRKALGEESTKPVFLETIPKVGYKWLVPPVSSEPENPPSQIAGRKRLYASGVVMTGLFLLAIVVWKLIQHTDNIPTHSDFKVHSVSSNYGIERYPAVSPNGNQLLFSWRKETGKANIFLKDLNSEQTPIQLTDDLYQDLKPVWSPDASHFAYLRQSISSSECQLMLYNLQNREQTELASCTITEIGEASLSWSPDGKFIAYNSNDNTISIINPNLNEPNSRKSIPLVVNTGIFTDVFPTWSIDSQTVFFIRQNAIDNPEVFQVYLENKEVHQVTQSLAKKLVRVDSLTMASDGVILLSGLDRIDHNVLLYQLIVESGNFKPVKQPNTKLKDLTFDPTYNRLYYAKPYHTSHLGDIDLNAPSVVTKVSPYQPTFSVDVQPSYCKETDTIIFVSNSSGNQELWQIKNNQLEQLTYFGENSVVFSPACSKSGRYIAFSGYVPKPDSTKFNRQFHLYVYDIKLNTTIELTKDENFEPVSPSWNFDDSEVISGQLDIQGSASLWSNEFRQDGENKNLNLPFLNTKSGPNGTFLFTANANGEIWKVALNDFSKRQLVVEDMDEADWGNWDIDGSSLIYLKRTDNTNVMYDQIFQLNLNDGKTKLIAQLPFGTIRNQNSFAVNSERQRLVVAYFSKRVSSIEYIELE</sequence>
<comment type="caution">
    <text evidence="6">The sequence shown here is derived from an EMBL/GenBank/DDBJ whole genome shotgun (WGS) entry which is preliminary data.</text>
</comment>
<dbReference type="CDD" id="cd00383">
    <property type="entry name" value="trans_reg_C"/>
    <property type="match status" value="1"/>
</dbReference>
<dbReference type="SUPFAM" id="SSF46894">
    <property type="entry name" value="C-terminal effector domain of the bipartite response regulators"/>
    <property type="match status" value="1"/>
</dbReference>
<name>A0A545U8M4_9GAMM</name>
<dbReference type="Gene3D" id="1.10.10.10">
    <property type="entry name" value="Winged helix-like DNA-binding domain superfamily/Winged helix DNA-binding domain"/>
    <property type="match status" value="1"/>
</dbReference>
<evidence type="ECO:0000256" key="4">
    <source>
        <dbReference type="SAM" id="Phobius"/>
    </source>
</evidence>
<dbReference type="GO" id="GO:0003677">
    <property type="term" value="F:DNA binding"/>
    <property type="evidence" value="ECO:0007669"/>
    <property type="project" value="UniProtKB-UniRule"/>
</dbReference>
<feature type="domain" description="OmpR/PhoB-type" evidence="5">
    <location>
        <begin position="1"/>
        <end position="102"/>
    </location>
</feature>
<keyword evidence="7" id="KW-1185">Reference proteome</keyword>
<keyword evidence="2 3" id="KW-0238">DNA-binding</keyword>
<dbReference type="SMART" id="SM00862">
    <property type="entry name" value="Trans_reg_C"/>
    <property type="match status" value="1"/>
</dbReference>
<dbReference type="OrthoDB" id="33879at2"/>
<dbReference type="Pfam" id="PF00486">
    <property type="entry name" value="Trans_reg_C"/>
    <property type="match status" value="1"/>
</dbReference>
<gene>
    <name evidence="6" type="ORF">FLL46_17985</name>
</gene>
<organism evidence="6 7">
    <name type="scientific">Aliikangiella coralliicola</name>
    <dbReference type="NCBI Taxonomy" id="2592383"/>
    <lineage>
        <taxon>Bacteria</taxon>
        <taxon>Pseudomonadati</taxon>
        <taxon>Pseudomonadota</taxon>
        <taxon>Gammaproteobacteria</taxon>
        <taxon>Oceanospirillales</taxon>
        <taxon>Pleioneaceae</taxon>
        <taxon>Aliikangiella</taxon>
    </lineage>
</organism>
<dbReference type="PANTHER" id="PTHR36842:SF1">
    <property type="entry name" value="PROTEIN TOLB"/>
    <property type="match status" value="1"/>
</dbReference>
<dbReference type="InterPro" id="IPR011659">
    <property type="entry name" value="WD40"/>
</dbReference>
<dbReference type="PANTHER" id="PTHR36842">
    <property type="entry name" value="PROTEIN TOLB HOMOLOG"/>
    <property type="match status" value="1"/>
</dbReference>
<dbReference type="Proteomes" id="UP000315439">
    <property type="component" value="Unassembled WGS sequence"/>
</dbReference>
<reference evidence="6 7" key="1">
    <citation type="submission" date="2019-07" db="EMBL/GenBank/DDBJ databases">
        <title>Draft genome for Aliikangiella sp. M105.</title>
        <authorList>
            <person name="Wang G."/>
        </authorList>
    </citation>
    <scope>NUCLEOTIDE SEQUENCE [LARGE SCALE GENOMIC DNA]</scope>
    <source>
        <strain evidence="6 7">M105</strain>
    </source>
</reference>
<dbReference type="SUPFAM" id="SSF82171">
    <property type="entry name" value="DPP6 N-terminal domain-like"/>
    <property type="match status" value="2"/>
</dbReference>
<dbReference type="InterPro" id="IPR036388">
    <property type="entry name" value="WH-like_DNA-bd_sf"/>
</dbReference>
<dbReference type="EMBL" id="VIKS01000011">
    <property type="protein sequence ID" value="TQV85816.1"/>
    <property type="molecule type" value="Genomic_DNA"/>
</dbReference>
<protein>
    <recommendedName>
        <fullName evidence="5">OmpR/PhoB-type domain-containing protein</fullName>
    </recommendedName>
</protein>
<feature type="DNA-binding region" description="OmpR/PhoB-type" evidence="3">
    <location>
        <begin position="1"/>
        <end position="102"/>
    </location>
</feature>